<organism evidence="6 7">
    <name type="scientific">Mycolicibacterium grossiae</name>
    <dbReference type="NCBI Taxonomy" id="1552759"/>
    <lineage>
        <taxon>Bacteria</taxon>
        <taxon>Bacillati</taxon>
        <taxon>Actinomycetota</taxon>
        <taxon>Actinomycetes</taxon>
        <taxon>Mycobacteriales</taxon>
        <taxon>Mycobacteriaceae</taxon>
        <taxon>Mycolicibacterium</taxon>
    </lineage>
</organism>
<name>A0A1E8QAL4_9MYCO</name>
<comment type="caution">
    <text evidence="6">The sequence shown here is derived from an EMBL/GenBank/DDBJ whole genome shotgun (WGS) entry which is preliminary data.</text>
</comment>
<dbReference type="SUPFAM" id="SSF46689">
    <property type="entry name" value="Homeodomain-like"/>
    <property type="match status" value="1"/>
</dbReference>
<dbReference type="PROSITE" id="PS50977">
    <property type="entry name" value="HTH_TETR_2"/>
    <property type="match status" value="1"/>
</dbReference>
<feature type="DNA-binding region" description="H-T-H motif" evidence="4">
    <location>
        <begin position="41"/>
        <end position="60"/>
    </location>
</feature>
<sequence length="208" mass="22771">MERLPAGRHHMTRDEVAAHQRRRIFEAMATVMAEKGFANTTVSDIITRAHVSRPTFYEYFSSKQDCFMAGYARLQERMVATVVAAPRGGTPMERFEVMLGAYLAAIAAHPVTSRVYLVETYAAGAEAMQRRLRMQGAFVDGVAAVFAARSKRDVFACQSLVATTSTLVTQALIDGDVAGVLALHEPILALAARLHLDRSVARATDARL</sequence>
<dbReference type="InterPro" id="IPR009057">
    <property type="entry name" value="Homeodomain-like_sf"/>
</dbReference>
<dbReference type="PANTHER" id="PTHR30055:SF238">
    <property type="entry name" value="MYCOFACTOCIN BIOSYNTHESIS TRANSCRIPTIONAL REGULATOR MFTR-RELATED"/>
    <property type="match status" value="1"/>
</dbReference>
<dbReference type="AlphaFoldDB" id="A0A1E8QAL4"/>
<dbReference type="PRINTS" id="PR00455">
    <property type="entry name" value="HTHTETR"/>
</dbReference>
<dbReference type="GO" id="GO:0003700">
    <property type="term" value="F:DNA-binding transcription factor activity"/>
    <property type="evidence" value="ECO:0007669"/>
    <property type="project" value="TreeGrafter"/>
</dbReference>
<dbReference type="OrthoDB" id="5242485at2"/>
<evidence type="ECO:0000256" key="2">
    <source>
        <dbReference type="ARBA" id="ARBA00023125"/>
    </source>
</evidence>
<gene>
    <name evidence="6" type="ORF">BEL07_01335</name>
</gene>
<dbReference type="PANTHER" id="PTHR30055">
    <property type="entry name" value="HTH-TYPE TRANSCRIPTIONAL REGULATOR RUTR"/>
    <property type="match status" value="1"/>
</dbReference>
<dbReference type="GO" id="GO:0000976">
    <property type="term" value="F:transcription cis-regulatory region binding"/>
    <property type="evidence" value="ECO:0007669"/>
    <property type="project" value="TreeGrafter"/>
</dbReference>
<dbReference type="InterPro" id="IPR050109">
    <property type="entry name" value="HTH-type_TetR-like_transc_reg"/>
</dbReference>
<evidence type="ECO:0000256" key="3">
    <source>
        <dbReference type="ARBA" id="ARBA00023163"/>
    </source>
</evidence>
<protein>
    <submittedName>
        <fullName evidence="6">TetR family transcriptional regulator</fullName>
    </submittedName>
</protein>
<dbReference type="Pfam" id="PF00440">
    <property type="entry name" value="TetR_N"/>
    <property type="match status" value="1"/>
</dbReference>
<feature type="domain" description="HTH tetR-type" evidence="5">
    <location>
        <begin position="18"/>
        <end position="78"/>
    </location>
</feature>
<keyword evidence="2 4" id="KW-0238">DNA-binding</keyword>
<evidence type="ECO:0000256" key="1">
    <source>
        <dbReference type="ARBA" id="ARBA00023015"/>
    </source>
</evidence>
<reference evidence="6 7" key="1">
    <citation type="submission" date="2016-09" db="EMBL/GenBank/DDBJ databases">
        <title>genome sequence of Mycobacterium sp. 739 SCH.</title>
        <authorList>
            <person name="Greninger A.L."/>
            <person name="Qin X."/>
            <person name="Jerome K."/>
            <person name="Vora S."/>
            <person name="Quinn K."/>
        </authorList>
    </citation>
    <scope>NUCLEOTIDE SEQUENCE [LARGE SCALE GENOMIC DNA]</scope>
    <source>
        <strain evidence="6 7">SCH</strain>
    </source>
</reference>
<dbReference type="Proteomes" id="UP000178953">
    <property type="component" value="Unassembled WGS sequence"/>
</dbReference>
<evidence type="ECO:0000313" key="7">
    <source>
        <dbReference type="Proteomes" id="UP000178953"/>
    </source>
</evidence>
<evidence type="ECO:0000259" key="5">
    <source>
        <dbReference type="PROSITE" id="PS50977"/>
    </source>
</evidence>
<keyword evidence="3" id="KW-0804">Transcription</keyword>
<evidence type="ECO:0000256" key="4">
    <source>
        <dbReference type="PROSITE-ProRule" id="PRU00335"/>
    </source>
</evidence>
<keyword evidence="1" id="KW-0805">Transcription regulation</keyword>
<proteinExistence type="predicted"/>
<keyword evidence="7" id="KW-1185">Reference proteome</keyword>
<accession>A0A1E8QAL4</accession>
<dbReference type="Gene3D" id="1.10.10.60">
    <property type="entry name" value="Homeodomain-like"/>
    <property type="match status" value="1"/>
</dbReference>
<dbReference type="Gene3D" id="1.10.357.10">
    <property type="entry name" value="Tetracycline Repressor, domain 2"/>
    <property type="match status" value="1"/>
</dbReference>
<dbReference type="InterPro" id="IPR001647">
    <property type="entry name" value="HTH_TetR"/>
</dbReference>
<evidence type="ECO:0000313" key="6">
    <source>
        <dbReference type="EMBL" id="OFJ55637.1"/>
    </source>
</evidence>
<dbReference type="EMBL" id="MCHX01000002">
    <property type="protein sequence ID" value="OFJ55637.1"/>
    <property type="molecule type" value="Genomic_DNA"/>
</dbReference>